<dbReference type="EMBL" id="CACVKT020001843">
    <property type="protein sequence ID" value="CAC5372360.1"/>
    <property type="molecule type" value="Genomic_DNA"/>
</dbReference>
<feature type="coiled-coil region" evidence="1">
    <location>
        <begin position="145"/>
        <end position="209"/>
    </location>
</feature>
<accession>A0A6J8AR43</accession>
<evidence type="ECO:0000313" key="3">
    <source>
        <dbReference type="EMBL" id="CAC5372360.1"/>
    </source>
</evidence>
<dbReference type="PANTHER" id="PTHR47331:SF6">
    <property type="entry name" value="DOUBLECORTIN DOMAIN-CONTAINING PROTEIN"/>
    <property type="match status" value="1"/>
</dbReference>
<feature type="compositionally biased region" description="Basic and acidic residues" evidence="2">
    <location>
        <begin position="119"/>
        <end position="133"/>
    </location>
</feature>
<name>A0A6J8AR43_MYTCO</name>
<evidence type="ECO:0000313" key="4">
    <source>
        <dbReference type="Proteomes" id="UP000507470"/>
    </source>
</evidence>
<evidence type="ECO:0000256" key="2">
    <source>
        <dbReference type="SAM" id="MobiDB-lite"/>
    </source>
</evidence>
<proteinExistence type="predicted"/>
<dbReference type="OrthoDB" id="6152067at2759"/>
<feature type="region of interest" description="Disordered" evidence="2">
    <location>
        <begin position="110"/>
        <end position="139"/>
    </location>
</feature>
<dbReference type="PANTHER" id="PTHR47331">
    <property type="entry name" value="PHD-TYPE DOMAIN-CONTAINING PROTEIN"/>
    <property type="match status" value="1"/>
</dbReference>
<protein>
    <submittedName>
        <fullName evidence="3">Uncharacterized protein</fullName>
    </submittedName>
</protein>
<gene>
    <name evidence="3" type="ORF">MCOR_10486</name>
</gene>
<sequence length="602" mass="68842">MDTPDDVVSKRLRTLTVKAMENYEEKVKVYYNKLLEKRHAVEESLTYLKEHIEDIHDLGQEFCEYLAPQNTEQSNSELLVQKSGYRSIAKEVDIAIKYIDEQTRRSIKIETENSTTAHRVKEDNSHSGHDCSDGGRSSHCTHKEEEELFRKHNELELQIQKQRSDLKSNLNILKQKREVAEAEAELSAVKELSEEENAIENNLKDQGLDLPQSSPSEIVQNYVKNQILDVNIMKLNETDKVVGHNLNPPVKEFTTVKNCAPHTTTEPTKFYPASGVMDLTRYIMKKDLLMSRLSTFDDKPERYCSWKNSFLNILRELDATDSEQLDILNRWLNGKHLAKDCKANIKCEKCGKSAHCTAFHFERQTRENNGGERPVENQPPDQISRKCTEICDDSADPTSFQGKSCAKTLLVKVYQEGKPEVSVTTYAIIDDQRYILESLDDTAQLKCPSLIECIEIPISKREIATPATARHYKHLQDIKQFIPELDRNAEVMLLIGQGVTAAHHILDQRICKDNELYAQRLRLGWAIIGETCLGLVHTSDTITVNQTTILPNGRETNLKPCKYGFRVKDKEPDIGNTVFKQTREDNTLGLSQTGQRISDRYE</sequence>
<dbReference type="AlphaFoldDB" id="A0A6J8AR43"/>
<keyword evidence="4" id="KW-1185">Reference proteome</keyword>
<reference evidence="3 4" key="1">
    <citation type="submission" date="2020-06" db="EMBL/GenBank/DDBJ databases">
        <authorList>
            <person name="Li R."/>
            <person name="Bekaert M."/>
        </authorList>
    </citation>
    <scope>NUCLEOTIDE SEQUENCE [LARGE SCALE GENOMIC DNA]</scope>
    <source>
        <strain evidence="4">wild</strain>
    </source>
</reference>
<evidence type="ECO:0000256" key="1">
    <source>
        <dbReference type="SAM" id="Coils"/>
    </source>
</evidence>
<keyword evidence="1" id="KW-0175">Coiled coil</keyword>
<dbReference type="Proteomes" id="UP000507470">
    <property type="component" value="Unassembled WGS sequence"/>
</dbReference>
<organism evidence="3 4">
    <name type="scientific">Mytilus coruscus</name>
    <name type="common">Sea mussel</name>
    <dbReference type="NCBI Taxonomy" id="42192"/>
    <lineage>
        <taxon>Eukaryota</taxon>
        <taxon>Metazoa</taxon>
        <taxon>Spiralia</taxon>
        <taxon>Lophotrochozoa</taxon>
        <taxon>Mollusca</taxon>
        <taxon>Bivalvia</taxon>
        <taxon>Autobranchia</taxon>
        <taxon>Pteriomorphia</taxon>
        <taxon>Mytilida</taxon>
        <taxon>Mytiloidea</taxon>
        <taxon>Mytilidae</taxon>
        <taxon>Mytilinae</taxon>
        <taxon>Mytilus</taxon>
    </lineage>
</organism>